<evidence type="ECO:0000256" key="7">
    <source>
        <dbReference type="ARBA" id="ARBA00023136"/>
    </source>
</evidence>
<dbReference type="AlphaFoldDB" id="A0A059ZWC2"/>
<evidence type="ECO:0000313" key="10">
    <source>
        <dbReference type="EMBL" id="AIA55890.1"/>
    </source>
</evidence>
<evidence type="ECO:0000313" key="11">
    <source>
        <dbReference type="Proteomes" id="UP000005522"/>
    </source>
</evidence>
<feature type="transmembrane region" description="Helical" evidence="8">
    <location>
        <begin position="346"/>
        <end position="364"/>
    </location>
</feature>
<dbReference type="HOGENOM" id="CLU_039483_8_3_6"/>
<evidence type="ECO:0000256" key="4">
    <source>
        <dbReference type="ARBA" id="ARBA00022475"/>
    </source>
</evidence>
<feature type="transmembrane region" description="Helical" evidence="8">
    <location>
        <begin position="24"/>
        <end position="43"/>
    </location>
</feature>
<feature type="transmembrane region" description="Helical" evidence="8">
    <location>
        <begin position="254"/>
        <end position="275"/>
    </location>
</feature>
<evidence type="ECO:0000256" key="8">
    <source>
        <dbReference type="SAM" id="Phobius"/>
    </source>
</evidence>
<dbReference type="eggNOG" id="COG0842">
    <property type="taxonomic scope" value="Bacteria"/>
</dbReference>
<comment type="subcellular location">
    <subcellularLocation>
        <location evidence="1">Cell membrane</location>
        <topology evidence="1">Multi-pass membrane protein</topology>
    </subcellularLocation>
</comment>
<keyword evidence="7 8" id="KW-0472">Membrane</keyword>
<evidence type="ECO:0000256" key="2">
    <source>
        <dbReference type="ARBA" id="ARBA00007783"/>
    </source>
</evidence>
<comment type="similarity">
    <text evidence="2">Belongs to the ABC-2 integral membrane protein family.</text>
</comment>
<dbReference type="InterPro" id="IPR013525">
    <property type="entry name" value="ABC2_TM"/>
</dbReference>
<dbReference type="Proteomes" id="UP000005522">
    <property type="component" value="Chromosome"/>
</dbReference>
<sequence>MLARVWALVIKEFLAILRDKKSRFVLVGPPLIQLLVFGYAATFDLNHIPYAVYNQDSGFASRELLGYFQGSPAFRQVATITREEQIAPLIDNEKVLLVIQIGPRFTEDLLRHRPAPVQILIDGRNSNTATLALNYVNTVLLRFDQRWADDYHWGSPPAQLLVRAWFNPNLLSRWFIVPGIVALLMLVVTLLVTGLSVAREREQGTFDQLLVTPMTPAEILLGKALPGILIGASEGGFIALVAVFWFGVPFVGSILALALGMLLFLLAAVGIGLMISSLAVTQQQGLLGAFLFLVPAIILSGFATPIANMPEFVQDLTLANPMRYFLVVVRGVFLQGDTLSDLWSQYLPMAIIAAMSMLCAAWLFRHRMQ</sequence>
<dbReference type="Pfam" id="PF12698">
    <property type="entry name" value="ABC2_membrane_3"/>
    <property type="match status" value="1"/>
</dbReference>
<dbReference type="InterPro" id="IPR051449">
    <property type="entry name" value="ABC-2_transporter_component"/>
</dbReference>
<dbReference type="PANTHER" id="PTHR30294">
    <property type="entry name" value="MEMBRANE COMPONENT OF ABC TRANSPORTER YHHJ-RELATED"/>
    <property type="match status" value="1"/>
</dbReference>
<evidence type="ECO:0000256" key="6">
    <source>
        <dbReference type="ARBA" id="ARBA00022989"/>
    </source>
</evidence>
<keyword evidence="3" id="KW-0813">Transport</keyword>
<feature type="transmembrane region" description="Helical" evidence="8">
    <location>
        <begin position="287"/>
        <end position="307"/>
    </location>
</feature>
<feature type="domain" description="ABC transmembrane type-2" evidence="9">
    <location>
        <begin position="129"/>
        <end position="367"/>
    </location>
</feature>
<dbReference type="EMBL" id="CP005986">
    <property type="protein sequence ID" value="AIA55890.1"/>
    <property type="molecule type" value="Genomic_DNA"/>
</dbReference>
<evidence type="ECO:0000256" key="5">
    <source>
        <dbReference type="ARBA" id="ARBA00022692"/>
    </source>
</evidence>
<reference evidence="10 11" key="1">
    <citation type="journal article" date="2009" name="J. Bacteriol.">
        <title>Draft genome sequence of the extremely acidophilic bacterium Acidithiobacillus caldus ATCC 51756 reveals metabolic versatility in the genus Acidithiobacillus.</title>
        <authorList>
            <person name="Valdes J."/>
            <person name="Quatrini R."/>
            <person name="Hallberg K."/>
            <person name="Dopson M."/>
            <person name="Valenzuela P.D."/>
            <person name="Holmes D.S."/>
        </authorList>
    </citation>
    <scope>NUCLEOTIDE SEQUENCE [LARGE SCALE GENOMIC DNA]</scope>
    <source>
        <strain evidence="11">ATCC 51756 / DSM 8584 / KU</strain>
    </source>
</reference>
<dbReference type="GO" id="GO:0005886">
    <property type="term" value="C:plasma membrane"/>
    <property type="evidence" value="ECO:0007669"/>
    <property type="project" value="UniProtKB-SubCell"/>
</dbReference>
<evidence type="ECO:0000256" key="3">
    <source>
        <dbReference type="ARBA" id="ARBA00022448"/>
    </source>
</evidence>
<dbReference type="GeneID" id="92932107"/>
<dbReference type="Gene3D" id="3.40.1710.10">
    <property type="entry name" value="abc type-2 transporter like domain"/>
    <property type="match status" value="1"/>
</dbReference>
<accession>A0A059ZWC2</accession>
<evidence type="ECO:0000256" key="1">
    <source>
        <dbReference type="ARBA" id="ARBA00004651"/>
    </source>
</evidence>
<protein>
    <submittedName>
        <fullName evidence="10">ABC transport system, permease component YbhR</fullName>
    </submittedName>
</protein>
<organism evidence="10 11">
    <name type="scientific">Acidithiobacillus caldus (strain ATCC 51756 / DSM 8584 / KU)</name>
    <dbReference type="NCBI Taxonomy" id="637389"/>
    <lineage>
        <taxon>Bacteria</taxon>
        <taxon>Pseudomonadati</taxon>
        <taxon>Pseudomonadota</taxon>
        <taxon>Acidithiobacillia</taxon>
        <taxon>Acidithiobacillales</taxon>
        <taxon>Acidithiobacillaceae</taxon>
        <taxon>Acidithiobacillus</taxon>
    </lineage>
</organism>
<dbReference type="RefSeq" id="WP_004873180.1">
    <property type="nucleotide sequence ID" value="NZ_CP005986.1"/>
</dbReference>
<dbReference type="InterPro" id="IPR047817">
    <property type="entry name" value="ABC2_TM_bact-type"/>
</dbReference>
<feature type="transmembrane region" description="Helical" evidence="8">
    <location>
        <begin position="175"/>
        <end position="198"/>
    </location>
</feature>
<dbReference type="KEGG" id="acz:Acaty_c2034"/>
<dbReference type="GO" id="GO:0140359">
    <property type="term" value="F:ABC-type transporter activity"/>
    <property type="evidence" value="ECO:0007669"/>
    <property type="project" value="InterPro"/>
</dbReference>
<keyword evidence="6 8" id="KW-1133">Transmembrane helix</keyword>
<evidence type="ECO:0000259" key="9">
    <source>
        <dbReference type="PROSITE" id="PS51012"/>
    </source>
</evidence>
<dbReference type="PROSITE" id="PS51012">
    <property type="entry name" value="ABC_TM2"/>
    <property type="match status" value="1"/>
</dbReference>
<dbReference type="PANTHER" id="PTHR30294:SF44">
    <property type="entry name" value="MULTIDRUG ABC TRANSPORTER PERMEASE YBHR-RELATED"/>
    <property type="match status" value="1"/>
</dbReference>
<gene>
    <name evidence="10" type="ORF">Acaty_c2034</name>
</gene>
<feature type="transmembrane region" description="Helical" evidence="8">
    <location>
        <begin position="219"/>
        <end position="248"/>
    </location>
</feature>
<proteinExistence type="inferred from homology"/>
<name>A0A059ZWC2_ACICK</name>
<keyword evidence="4" id="KW-1003">Cell membrane</keyword>
<keyword evidence="5 8" id="KW-0812">Transmembrane</keyword>